<dbReference type="Pfam" id="PF00047">
    <property type="entry name" value="ig"/>
    <property type="match status" value="1"/>
</dbReference>
<dbReference type="SMART" id="SM00408">
    <property type="entry name" value="IGc2"/>
    <property type="match status" value="8"/>
</dbReference>
<dbReference type="FunFam" id="2.60.40.10:FF:000405">
    <property type="entry name" value="nephrin isoform X1"/>
    <property type="match status" value="2"/>
</dbReference>
<evidence type="ECO:0000256" key="8">
    <source>
        <dbReference type="SAM" id="Phobius"/>
    </source>
</evidence>
<feature type="transmembrane region" description="Helical" evidence="8">
    <location>
        <begin position="1055"/>
        <end position="1079"/>
    </location>
</feature>
<evidence type="ECO:0000259" key="9">
    <source>
        <dbReference type="PROSITE" id="PS50835"/>
    </source>
</evidence>
<dbReference type="GO" id="GO:0098609">
    <property type="term" value="P:cell-cell adhesion"/>
    <property type="evidence" value="ECO:0007669"/>
    <property type="project" value="TreeGrafter"/>
</dbReference>
<evidence type="ECO:0000256" key="1">
    <source>
        <dbReference type="ARBA" id="ARBA00004479"/>
    </source>
</evidence>
<dbReference type="InterPro" id="IPR003599">
    <property type="entry name" value="Ig_sub"/>
</dbReference>
<dbReference type="Pfam" id="PF00041">
    <property type="entry name" value="fn3"/>
    <property type="match status" value="1"/>
</dbReference>
<feature type="domain" description="Ig-like" evidence="9">
    <location>
        <begin position="444"/>
        <end position="537"/>
    </location>
</feature>
<dbReference type="PROSITE" id="PS50853">
    <property type="entry name" value="FN3"/>
    <property type="match status" value="1"/>
</dbReference>
<keyword evidence="12" id="KW-1185">Reference proteome</keyword>
<feature type="domain" description="Ig-like" evidence="9">
    <location>
        <begin position="130"/>
        <end position="242"/>
    </location>
</feature>
<dbReference type="GO" id="GO:0005886">
    <property type="term" value="C:plasma membrane"/>
    <property type="evidence" value="ECO:0007669"/>
    <property type="project" value="TreeGrafter"/>
</dbReference>
<keyword evidence="2" id="KW-0677">Repeat</keyword>
<feature type="domain" description="Ig-like" evidence="9">
    <location>
        <begin position="542"/>
        <end position="637"/>
    </location>
</feature>
<evidence type="ECO:0000313" key="11">
    <source>
        <dbReference type="EMBL" id="KAG5682482.1"/>
    </source>
</evidence>
<evidence type="ECO:0000256" key="3">
    <source>
        <dbReference type="ARBA" id="ARBA00023136"/>
    </source>
</evidence>
<keyword evidence="8" id="KW-1133">Transmembrane helix</keyword>
<protein>
    <recommendedName>
        <fullName evidence="13">Nephrin</fullName>
    </recommendedName>
</protein>
<evidence type="ECO:0000256" key="5">
    <source>
        <dbReference type="ARBA" id="ARBA00023180"/>
    </source>
</evidence>
<dbReference type="InterPro" id="IPR036179">
    <property type="entry name" value="Ig-like_dom_sf"/>
</dbReference>
<gene>
    <name evidence="11" type="ORF">PVAND_011833</name>
</gene>
<keyword evidence="3 8" id="KW-0472">Membrane</keyword>
<dbReference type="EMBL" id="JADBJN010000001">
    <property type="protein sequence ID" value="KAG5682482.1"/>
    <property type="molecule type" value="Genomic_DNA"/>
</dbReference>
<feature type="domain" description="Fibronectin type-III" evidence="10">
    <location>
        <begin position="936"/>
        <end position="1028"/>
    </location>
</feature>
<organism evidence="11 12">
    <name type="scientific">Polypedilum vanderplanki</name>
    <name type="common">Sleeping chironomid midge</name>
    <dbReference type="NCBI Taxonomy" id="319348"/>
    <lineage>
        <taxon>Eukaryota</taxon>
        <taxon>Metazoa</taxon>
        <taxon>Ecdysozoa</taxon>
        <taxon>Arthropoda</taxon>
        <taxon>Hexapoda</taxon>
        <taxon>Insecta</taxon>
        <taxon>Pterygota</taxon>
        <taxon>Neoptera</taxon>
        <taxon>Endopterygota</taxon>
        <taxon>Diptera</taxon>
        <taxon>Nematocera</taxon>
        <taxon>Chironomoidea</taxon>
        <taxon>Chironomidae</taxon>
        <taxon>Chironominae</taxon>
        <taxon>Polypedilum</taxon>
        <taxon>Polypedilum</taxon>
    </lineage>
</organism>
<evidence type="ECO:0000256" key="7">
    <source>
        <dbReference type="SAM" id="MobiDB-lite"/>
    </source>
</evidence>
<accession>A0A9J6CJT9</accession>
<dbReference type="InterPro" id="IPR036116">
    <property type="entry name" value="FN3_sf"/>
</dbReference>
<dbReference type="GO" id="GO:0050839">
    <property type="term" value="F:cell adhesion molecule binding"/>
    <property type="evidence" value="ECO:0007669"/>
    <property type="project" value="TreeGrafter"/>
</dbReference>
<dbReference type="SMART" id="SM00409">
    <property type="entry name" value="IG"/>
    <property type="match status" value="8"/>
</dbReference>
<evidence type="ECO:0000256" key="6">
    <source>
        <dbReference type="ARBA" id="ARBA00023319"/>
    </source>
</evidence>
<feature type="domain" description="Ig-like" evidence="9">
    <location>
        <begin position="737"/>
        <end position="820"/>
    </location>
</feature>
<keyword evidence="4" id="KW-1015">Disulfide bond</keyword>
<dbReference type="Proteomes" id="UP001107558">
    <property type="component" value="Chromosome 1"/>
</dbReference>
<dbReference type="SUPFAM" id="SSF49265">
    <property type="entry name" value="Fibronectin type III"/>
    <property type="match status" value="1"/>
</dbReference>
<dbReference type="InterPro" id="IPR013162">
    <property type="entry name" value="CD80_C2-set"/>
</dbReference>
<sequence length="1457" mass="160655">MKAKPHCWWYFVVILATIAFELVAANKQFFRVHPQNLQVLEGSEALIRCEVSNLAGSVQWAKDGFVLGFSDEIPGFPRYTYVGDHNYGVYNLRIVNVSLEDNAEYQCQVGPAKGSDQIRAASNLTVISPPSSIEIETSSHGVIITKQNNKIDVKENQDLMLTCTVANSKPAAEIKWYRGNVELKGFDNRHDDVIELDNNRFTVTSNLTIKASTNDDLIDYKCRAKHLALSPDHPMQSVVQVSVLKAPGEPFIEGFSKSDKIRSGQEMELVCRSYGGNPPAQLIWYKNNRQVVSQYTTSGRDSASTYRFKVQPSDNKARLRCEASNTISDRPLKKEIDLTVLFSPSHVTITGPTEARHGDVVNYQCITAPSHPAAEIRWTVDGRQRRNNSTKVETSNEGGFITSSNISIVIDSSKRSISLLCQGINMQISDNVMTTHTLHILYPPSTPIISGYTEGSVIPAGSNQKLLCMSSGGNPPPTLTWFKNDKKLSSQTKTINQNAVQSELNIIANITDNQAIYRCEAQNSATDVPLFDKKTLSVHFLPETLKIRIEPNALTSGTEATLYCDSSSSNPPVRLSWYKDGIPLMSDGGVSNQPGLWGGKISSTQVKLNITQDMNGVKITCQGTNEALQRSTNEAIELQVLFAPKFTPPPSSTAVGIENESLLISLMANGNPTNIEYTWTREGSPLKDYDNQRIVIDGPTLNFTKLARDDSGLYTCEALNSQGSAVINITVVVEYGATIESISDNVVVNPGEEAKLTCNVKGNPLNENHIRWERVDYEMNAKTKLRYENGTSFLYISNAQRSDIGHFRCIADNRVANPVSRDALLIVKFIPEIDKSPAMLRAASEKNEKGRLVCRVQAAPKPVFTWARAQKSLNNSNSGGKYLIENRQIDPLTYESVLMVDRVETNDYGLYECKAENELGSSRENIRLDVTSKPDAPLSLNVLNTTHDSVSLAWTPGFDGGLKTTYQLRYREASASVYRYVDSLPNVYRVDIEGLKPNAVYLFSIMAMNNLGNSGWLPDTTKAQTKVAPQLSMSILTTQQTETTGSPFMNTSRGLLMLIGISSGTGLVLINILLIACCLHKRHKKNLKGAIEPLQTELKDEEALPKLLVVGIALIGLGLLIANTALVAWFIIRKKIKEPTGASNSKSAAIEMYAPSSYNDTVTGETLSSVSDKSDSYSNDGSQPDLTEEVNRKQTTSSTYAVEDSNDIPPPRYQKDGRLSPYYHQSNTNQMMIHPKNLPNASQMSFLPSSNFDDQFINQKNYPSKNYSPGPPLDGSYYSACDRYLSYPPMDYSVASATLPHNMSTTNSDMNHHTNASRSNTLNRRNSNLMAMNHNIIPPPDVTHTTKMMPPLMVSTGTGSLYNKPNNVPPGILKDPKRNQQQQNQLNSVNKDLTVQSILMPIPSLAMSDGTLSNAHQLSAAQLMNSYDATNANVNLNLSNFNHQMGFPDGSVDGHLV</sequence>
<dbReference type="PANTHER" id="PTHR11640">
    <property type="entry name" value="NEPHRIN"/>
    <property type="match status" value="1"/>
</dbReference>
<feature type="compositionally biased region" description="Low complexity" evidence="7">
    <location>
        <begin position="1168"/>
        <end position="1180"/>
    </location>
</feature>
<feature type="domain" description="Ig-like" evidence="9">
    <location>
        <begin position="344"/>
        <end position="439"/>
    </location>
</feature>
<dbReference type="Gene3D" id="2.60.40.10">
    <property type="entry name" value="Immunoglobulins"/>
    <property type="match status" value="10"/>
</dbReference>
<proteinExistence type="predicted"/>
<dbReference type="InterPro" id="IPR013783">
    <property type="entry name" value="Ig-like_fold"/>
</dbReference>
<evidence type="ECO:0000256" key="4">
    <source>
        <dbReference type="ARBA" id="ARBA00023157"/>
    </source>
</evidence>
<evidence type="ECO:0000313" key="12">
    <source>
        <dbReference type="Proteomes" id="UP001107558"/>
    </source>
</evidence>
<feature type="region of interest" description="Disordered" evidence="7">
    <location>
        <begin position="1164"/>
        <end position="1223"/>
    </location>
</feature>
<dbReference type="InterPro" id="IPR013098">
    <property type="entry name" value="Ig_I-set"/>
</dbReference>
<keyword evidence="5" id="KW-0325">Glycoprotein</keyword>
<reference evidence="11" key="1">
    <citation type="submission" date="2021-03" db="EMBL/GenBank/DDBJ databases">
        <title>Chromosome level genome of the anhydrobiotic midge Polypedilum vanderplanki.</title>
        <authorList>
            <person name="Yoshida Y."/>
            <person name="Kikawada T."/>
            <person name="Gusev O."/>
        </authorList>
    </citation>
    <scope>NUCLEOTIDE SEQUENCE</scope>
    <source>
        <strain evidence="11">NIAS01</strain>
        <tissue evidence="11">Whole body or cell culture</tissue>
    </source>
</reference>
<comment type="caution">
    <text evidence="11">The sequence shown here is derived from an EMBL/GenBank/DDBJ whole genome shotgun (WGS) entry which is preliminary data.</text>
</comment>
<dbReference type="InterPro" id="IPR051275">
    <property type="entry name" value="Cell_adhesion_signaling"/>
</dbReference>
<dbReference type="Pfam" id="PF13927">
    <property type="entry name" value="Ig_3"/>
    <property type="match status" value="3"/>
</dbReference>
<dbReference type="GO" id="GO:0009653">
    <property type="term" value="P:anatomical structure morphogenesis"/>
    <property type="evidence" value="ECO:0007669"/>
    <property type="project" value="UniProtKB-ARBA"/>
</dbReference>
<dbReference type="InterPro" id="IPR013151">
    <property type="entry name" value="Immunoglobulin_dom"/>
</dbReference>
<feature type="domain" description="Ig-like" evidence="9">
    <location>
        <begin position="250"/>
        <end position="339"/>
    </location>
</feature>
<dbReference type="CDD" id="cd00063">
    <property type="entry name" value="FN3"/>
    <property type="match status" value="1"/>
</dbReference>
<feature type="transmembrane region" description="Helical" evidence="8">
    <location>
        <begin position="1107"/>
        <end position="1132"/>
    </location>
</feature>
<evidence type="ECO:0008006" key="13">
    <source>
        <dbReference type="Google" id="ProtNLM"/>
    </source>
</evidence>
<feature type="domain" description="Ig-like" evidence="9">
    <location>
        <begin position="27"/>
        <end position="125"/>
    </location>
</feature>
<dbReference type="InterPro" id="IPR003961">
    <property type="entry name" value="FN3_dom"/>
</dbReference>
<dbReference type="Pfam" id="PF08205">
    <property type="entry name" value="C2-set_2"/>
    <property type="match status" value="3"/>
</dbReference>
<keyword evidence="6" id="KW-0393">Immunoglobulin domain</keyword>
<evidence type="ECO:0000256" key="2">
    <source>
        <dbReference type="ARBA" id="ARBA00022737"/>
    </source>
</evidence>
<dbReference type="InterPro" id="IPR007110">
    <property type="entry name" value="Ig-like_dom"/>
</dbReference>
<keyword evidence="8" id="KW-0812">Transmembrane</keyword>
<feature type="domain" description="Ig-like" evidence="9">
    <location>
        <begin position="831"/>
        <end position="931"/>
    </location>
</feature>
<dbReference type="GO" id="GO:0030154">
    <property type="term" value="P:cell differentiation"/>
    <property type="evidence" value="ECO:0007669"/>
    <property type="project" value="UniProtKB-ARBA"/>
</dbReference>
<name>A0A9J6CJT9_POLVA</name>
<dbReference type="InterPro" id="IPR003598">
    <property type="entry name" value="Ig_sub2"/>
</dbReference>
<dbReference type="SUPFAM" id="SSF48726">
    <property type="entry name" value="Immunoglobulin"/>
    <property type="match status" value="9"/>
</dbReference>
<dbReference type="SMART" id="SM00060">
    <property type="entry name" value="FN3"/>
    <property type="match status" value="1"/>
</dbReference>
<dbReference type="PROSITE" id="PS50835">
    <property type="entry name" value="IG_LIKE"/>
    <property type="match status" value="9"/>
</dbReference>
<dbReference type="GO" id="GO:0005911">
    <property type="term" value="C:cell-cell junction"/>
    <property type="evidence" value="ECO:0007669"/>
    <property type="project" value="TreeGrafter"/>
</dbReference>
<dbReference type="OrthoDB" id="10028801at2759"/>
<comment type="subcellular location">
    <subcellularLocation>
        <location evidence="1">Membrane</location>
        <topology evidence="1">Single-pass type I membrane protein</topology>
    </subcellularLocation>
</comment>
<evidence type="ECO:0000259" key="10">
    <source>
        <dbReference type="PROSITE" id="PS50853"/>
    </source>
</evidence>
<dbReference type="Pfam" id="PF07679">
    <property type="entry name" value="I-set"/>
    <property type="match status" value="2"/>
</dbReference>
<feature type="domain" description="Ig-like" evidence="9">
    <location>
        <begin position="644"/>
        <end position="732"/>
    </location>
</feature>
<feature type="transmembrane region" description="Helical" evidence="8">
    <location>
        <begin position="7"/>
        <end position="25"/>
    </location>
</feature>
<dbReference type="PANTHER" id="PTHR11640:SF164">
    <property type="entry name" value="MAM DOMAIN-CONTAINING GLYCOSYLPHOSPHATIDYLINOSITOL ANCHOR PROTEIN 1"/>
    <property type="match status" value="1"/>
</dbReference>